<evidence type="ECO:0000256" key="1">
    <source>
        <dbReference type="SAM" id="Coils"/>
    </source>
</evidence>
<dbReference type="AlphaFoldDB" id="A0A173TCV8"/>
<sequence length="527" mass="62434">MKKCLASRYIKKTDLQPEENERILQDLFAFNSMKRTSFLWQRQGRKFLKDDGKELSHQLKLKEVFACNDYFANSARMTTAGMIKSGQELAKLYIEDAKEDIKAIRKVLRKKKNYRKKLLKIKESIIKYTKDTKKPLKGSANIQYQKDGSVTVQFFQKVWTYETLYLFEHQWLDRKLRQLKTQIAKMEHKLKRLEIRQQRLKDHPLKVRFGGKKLTKNRMIPERHRALEKRRNKRMMISGRKDCQYGNFVFHYDIETKTLEYRSMTDWDGARICFPNVTFPYGQEWIETWLQERKGAIAWEIIDCGNAWQIRCILTKEAEDMNGYYGDGAIGIDINYDHIAMTETDQSGNLLHHEVMRYDMEGKRSGQIKHQISEALEKVFEYADQQHKPITAENIKSIQRKKFYDKHRKRHRHISMFASHCIQELLISKAVKHHIGVKFVHPAYTSKAGKMRYLRRYGLSVHEAAALCITRRGQGFKESIPSYLKPYLKDEKVRALIPQQWGSLTKLINKVTTQDLLTYQDPVLHRN</sequence>
<keyword evidence="1" id="KW-0175">Coiled coil</keyword>
<name>A0A173TCV8_ANAHA</name>
<evidence type="ECO:0000313" key="2">
    <source>
        <dbReference type="EMBL" id="CUM99946.1"/>
    </source>
</evidence>
<organism evidence="2 3">
    <name type="scientific">Anaerostipes hadrus</name>
    <dbReference type="NCBI Taxonomy" id="649756"/>
    <lineage>
        <taxon>Bacteria</taxon>
        <taxon>Bacillati</taxon>
        <taxon>Bacillota</taxon>
        <taxon>Clostridia</taxon>
        <taxon>Lachnospirales</taxon>
        <taxon>Lachnospiraceae</taxon>
        <taxon>Anaerostipes</taxon>
    </lineage>
</organism>
<dbReference type="Proteomes" id="UP000095598">
    <property type="component" value="Unassembled WGS sequence"/>
</dbReference>
<dbReference type="RefSeq" id="WP_044925129.1">
    <property type="nucleotide sequence ID" value="NZ_CYXT01000014.1"/>
</dbReference>
<evidence type="ECO:0008006" key="4">
    <source>
        <dbReference type="Google" id="ProtNLM"/>
    </source>
</evidence>
<protein>
    <recommendedName>
        <fullName evidence="4">Transposase</fullName>
    </recommendedName>
</protein>
<gene>
    <name evidence="2" type="ORF">ERS852425_01963</name>
</gene>
<reference evidence="2 3" key="1">
    <citation type="submission" date="2015-09" db="EMBL/GenBank/DDBJ databases">
        <authorList>
            <consortium name="Pathogen Informatics"/>
        </authorList>
    </citation>
    <scope>NUCLEOTIDE SEQUENCE [LARGE SCALE GENOMIC DNA]</scope>
    <source>
        <strain evidence="2 3">2789STDY5608868</strain>
    </source>
</reference>
<dbReference type="EMBL" id="CYXT01000014">
    <property type="protein sequence ID" value="CUM99946.1"/>
    <property type="molecule type" value="Genomic_DNA"/>
</dbReference>
<evidence type="ECO:0000313" key="3">
    <source>
        <dbReference type="Proteomes" id="UP000095598"/>
    </source>
</evidence>
<feature type="coiled-coil region" evidence="1">
    <location>
        <begin position="169"/>
        <end position="203"/>
    </location>
</feature>
<proteinExistence type="predicted"/>
<accession>A0A173TCV8</accession>